<reference evidence="4" key="1">
    <citation type="submission" date="2018-01" db="EMBL/GenBank/DDBJ databases">
        <authorList>
            <person name="Alioto T."/>
            <person name="Alioto T."/>
        </authorList>
    </citation>
    <scope>NUCLEOTIDE SEQUENCE [LARGE SCALE GENOMIC DNA]</scope>
</reference>
<evidence type="ECO:0000256" key="1">
    <source>
        <dbReference type="SAM" id="SignalP"/>
    </source>
</evidence>
<gene>
    <name evidence="3" type="ORF">DGUA_6G019475</name>
</gene>
<evidence type="ECO:0000259" key="2">
    <source>
        <dbReference type="Pfam" id="PF05444"/>
    </source>
</evidence>
<feature type="domain" description="DUF753" evidence="2">
    <location>
        <begin position="34"/>
        <end position="102"/>
    </location>
</feature>
<protein>
    <recommendedName>
        <fullName evidence="2">DUF753 domain-containing protein</fullName>
    </recommendedName>
</protein>
<dbReference type="EMBL" id="OUUW01000018">
    <property type="protein sequence ID" value="SPP89222.1"/>
    <property type="molecule type" value="Genomic_DNA"/>
</dbReference>
<dbReference type="OMA" id="CYSCEQD"/>
<keyword evidence="4" id="KW-1185">Reference proteome</keyword>
<dbReference type="Pfam" id="PF05444">
    <property type="entry name" value="DUF753"/>
    <property type="match status" value="1"/>
</dbReference>
<organism evidence="3 4">
    <name type="scientific">Drosophila guanche</name>
    <name type="common">Fruit fly</name>
    <dbReference type="NCBI Taxonomy" id="7266"/>
    <lineage>
        <taxon>Eukaryota</taxon>
        <taxon>Metazoa</taxon>
        <taxon>Ecdysozoa</taxon>
        <taxon>Arthropoda</taxon>
        <taxon>Hexapoda</taxon>
        <taxon>Insecta</taxon>
        <taxon>Pterygota</taxon>
        <taxon>Neoptera</taxon>
        <taxon>Endopterygota</taxon>
        <taxon>Diptera</taxon>
        <taxon>Brachycera</taxon>
        <taxon>Muscomorpha</taxon>
        <taxon>Ephydroidea</taxon>
        <taxon>Drosophilidae</taxon>
        <taxon>Drosophila</taxon>
        <taxon>Sophophora</taxon>
    </lineage>
</organism>
<dbReference type="PANTHER" id="PTHR21721:SF27">
    <property type="entry name" value="GH09876P"/>
    <property type="match status" value="1"/>
</dbReference>
<evidence type="ECO:0000313" key="3">
    <source>
        <dbReference type="EMBL" id="SPP89222.1"/>
    </source>
</evidence>
<dbReference type="Proteomes" id="UP000268350">
    <property type="component" value="Unassembled WGS sequence"/>
</dbReference>
<accession>A0A3B0K964</accession>
<sequence length="464" mass="51203">MANKWIEKRQVLLRLLLVAFATLTLVLGATQALECYTCDSAEDSECATRPGQQLEVEECAAAGDECVTSITAGLTRRGCLARLHPNGYCPEPCDRCNTSLCNRHVFPTDRLRCYQCTGSDCIDVTAKPHLLLPCPFYWEGDRCYTNVIHLSNTQRGCEHTNLPATCPHVCLKCNYNGCNAERTVTESRCLQCTHQRMSPNPDCLRQQQAPAAGQEPQQCSVSNETVTQCTNKVMYGHREGCYTHLNTQTEVLQRGCSTTMGFFPTGELSQCSGDFCNGQCRDIVCAVCNSTSNPGCRSGRNLPTEKCADGTVACYSCEQDTVLRRGCADANFSPADSGGESCQFCRNSDGCNRWSVRSCYRCNSQENDEDCAAMTNPEAMTVSNCTDPVELCVSTVISRLDLVYTVRGCAGEVPECSANDPYCVRCNGSLCNASPTLWAAERTPLMDDQRDWWSLVKYLWSRKL</sequence>
<proteinExistence type="predicted"/>
<evidence type="ECO:0000313" key="4">
    <source>
        <dbReference type="Proteomes" id="UP000268350"/>
    </source>
</evidence>
<feature type="signal peptide" evidence="1">
    <location>
        <begin position="1"/>
        <end position="28"/>
    </location>
</feature>
<dbReference type="PANTHER" id="PTHR21721">
    <property type="entry name" value="GH09876P-RELATED"/>
    <property type="match status" value="1"/>
</dbReference>
<keyword evidence="1" id="KW-0732">Signal</keyword>
<feature type="chain" id="PRO_5017417939" description="DUF753 domain-containing protein" evidence="1">
    <location>
        <begin position="29"/>
        <end position="464"/>
    </location>
</feature>
<dbReference type="InterPro" id="IPR008472">
    <property type="entry name" value="DUF753"/>
</dbReference>
<dbReference type="AlphaFoldDB" id="A0A3B0K964"/>
<dbReference type="OrthoDB" id="7901576at2759"/>
<name>A0A3B0K964_DROGU</name>